<dbReference type="InterPro" id="IPR011008">
    <property type="entry name" value="Dimeric_a/b-barrel"/>
</dbReference>
<comment type="caution">
    <text evidence="4">The sequence shown here is derived from an EMBL/GenBank/DDBJ whole genome shotgun (WGS) entry which is preliminary data.</text>
</comment>
<name>A0ABT0G929_9ACTN</name>
<sequence>MPEPTISPARPVPGPLTDLPPDLTLDGVLSRAAAAAPGRDAVRTATAAETRTVTFAELDAQASRVAGALSGLAGPAGAASGAMVALAPAPGLPYAAALHGIVRAGHVAVTVKPMLSADDLARVLRSTGARVAFLTEALAARADPAALDRVVVTDRDEPAAGWPAGWTTYAQVLAGADLPGPGGPRTDPESPALVHFTHGTTGTPKGVLLSHRNLVANAAQTAWAHELDRYDVVLNHLPILHCMHVNGPIWAGATQVLCLDPDVESAIRLANEHGARCFYAQPGQLVRLAADERLDRLRLTTVEVIRTGGTHLPAATARTLSEHFGVPVVQGYGLVETSSLTHSDLRAAPGPGTVGLPVPHTECVIADPDTGRPLPAGRRGEVRVRGPQVALGYLGRDDAPVDADGWLSTGDVGYLDGGRLVLVDRIGDLFKVGNELVSPTEVEQVLLAQPVVQECVVVGYPDEVLGQVPYALVVPEDRASDAQLAAAVAAANERLAPHQRIRRVSAIYSIPGAATGKVNRRALRERVIAGEPSRRDRGAPTMIVLMNKVTVTGDMAEFERAHDEIAAFMRAQPGARGFRLLGSLDEPNVFVELAEWDSQEAHAAAVRSPGFVERARALRAVAELDLGKYRVVRAERA</sequence>
<organism evidence="4 5">
    <name type="scientific">Actinomadura luzonensis</name>
    <dbReference type="NCBI Taxonomy" id="2805427"/>
    <lineage>
        <taxon>Bacteria</taxon>
        <taxon>Bacillati</taxon>
        <taxon>Actinomycetota</taxon>
        <taxon>Actinomycetes</taxon>
        <taxon>Streptosporangiales</taxon>
        <taxon>Thermomonosporaceae</taxon>
        <taxon>Actinomadura</taxon>
    </lineage>
</organism>
<dbReference type="Pfam" id="PF03992">
    <property type="entry name" value="ABM"/>
    <property type="match status" value="1"/>
</dbReference>
<dbReference type="InterPro" id="IPR025110">
    <property type="entry name" value="AMP-bd_C"/>
</dbReference>
<evidence type="ECO:0000313" key="5">
    <source>
        <dbReference type="Proteomes" id="UP001317259"/>
    </source>
</evidence>
<keyword evidence="5" id="KW-1185">Reference proteome</keyword>
<dbReference type="RefSeq" id="WP_242380812.1">
    <property type="nucleotide sequence ID" value="NZ_JAKRKC020000003.1"/>
</dbReference>
<dbReference type="InterPro" id="IPR007138">
    <property type="entry name" value="ABM_dom"/>
</dbReference>
<dbReference type="Pfam" id="PF00501">
    <property type="entry name" value="AMP-binding"/>
    <property type="match status" value="1"/>
</dbReference>
<dbReference type="SUPFAM" id="SSF54909">
    <property type="entry name" value="Dimeric alpha+beta barrel"/>
    <property type="match status" value="1"/>
</dbReference>
<dbReference type="SUPFAM" id="SSF56801">
    <property type="entry name" value="Acetyl-CoA synthetase-like"/>
    <property type="match status" value="1"/>
</dbReference>
<evidence type="ECO:0000256" key="2">
    <source>
        <dbReference type="ARBA" id="ARBA00022598"/>
    </source>
</evidence>
<dbReference type="PANTHER" id="PTHR24096">
    <property type="entry name" value="LONG-CHAIN-FATTY-ACID--COA LIGASE"/>
    <property type="match status" value="1"/>
</dbReference>
<comment type="similarity">
    <text evidence="1">Belongs to the ATP-dependent AMP-binding enzyme family.</text>
</comment>
<evidence type="ECO:0000313" key="4">
    <source>
        <dbReference type="EMBL" id="MCK2221096.1"/>
    </source>
</evidence>
<dbReference type="Gene3D" id="3.40.50.12780">
    <property type="entry name" value="N-terminal domain of ligase-like"/>
    <property type="match status" value="1"/>
</dbReference>
<gene>
    <name evidence="4" type="ORF">MF672_045940</name>
</gene>
<dbReference type="PROSITE" id="PS51725">
    <property type="entry name" value="ABM"/>
    <property type="match status" value="1"/>
</dbReference>
<keyword evidence="2" id="KW-0436">Ligase</keyword>
<protein>
    <submittedName>
        <fullName evidence="4">AMP-binding protein</fullName>
    </submittedName>
</protein>
<dbReference type="InterPro" id="IPR042099">
    <property type="entry name" value="ANL_N_sf"/>
</dbReference>
<dbReference type="Gene3D" id="3.30.70.100">
    <property type="match status" value="1"/>
</dbReference>
<dbReference type="PANTHER" id="PTHR24096:SF149">
    <property type="entry name" value="AMP-BINDING DOMAIN-CONTAINING PROTEIN-RELATED"/>
    <property type="match status" value="1"/>
</dbReference>
<dbReference type="Gene3D" id="3.30.300.30">
    <property type="match status" value="1"/>
</dbReference>
<dbReference type="InterPro" id="IPR000873">
    <property type="entry name" value="AMP-dep_synth/lig_dom"/>
</dbReference>
<feature type="domain" description="ABM" evidence="3">
    <location>
        <begin position="543"/>
        <end position="632"/>
    </location>
</feature>
<dbReference type="EMBL" id="JAKRKC020000003">
    <property type="protein sequence ID" value="MCK2221096.1"/>
    <property type="molecule type" value="Genomic_DNA"/>
</dbReference>
<accession>A0ABT0G929</accession>
<dbReference type="Proteomes" id="UP001317259">
    <property type="component" value="Unassembled WGS sequence"/>
</dbReference>
<proteinExistence type="inferred from homology"/>
<dbReference type="InterPro" id="IPR045851">
    <property type="entry name" value="AMP-bd_C_sf"/>
</dbReference>
<evidence type="ECO:0000256" key="1">
    <source>
        <dbReference type="ARBA" id="ARBA00006432"/>
    </source>
</evidence>
<evidence type="ECO:0000259" key="3">
    <source>
        <dbReference type="PROSITE" id="PS51725"/>
    </source>
</evidence>
<dbReference type="Pfam" id="PF13193">
    <property type="entry name" value="AMP-binding_C"/>
    <property type="match status" value="1"/>
</dbReference>
<reference evidence="4 5" key="1">
    <citation type="submission" date="2022-04" db="EMBL/GenBank/DDBJ databases">
        <title>Genome draft of Actinomadura sp. ATCC 31491.</title>
        <authorList>
            <person name="Shi X."/>
            <person name="Du Y."/>
        </authorList>
    </citation>
    <scope>NUCLEOTIDE SEQUENCE [LARGE SCALE GENOMIC DNA]</scope>
    <source>
        <strain evidence="4 5">ATCC 31491</strain>
    </source>
</reference>